<comment type="subcellular location">
    <subcellularLocation>
        <location evidence="1">Cell outer membrane</location>
    </subcellularLocation>
</comment>
<evidence type="ECO:0000256" key="3">
    <source>
        <dbReference type="ARBA" id="ARBA00023237"/>
    </source>
</evidence>
<reference evidence="5" key="2">
    <citation type="journal article" date="2014" name="ISME J.">
        <title>Microbial stratification in low pH oxic and suboxic macroscopic growths along an acid mine drainage.</title>
        <authorList>
            <person name="Mendez-Garcia C."/>
            <person name="Mesa V."/>
            <person name="Sprenger R.R."/>
            <person name="Richter M."/>
            <person name="Diez M.S."/>
            <person name="Solano J."/>
            <person name="Bargiela R."/>
            <person name="Golyshina O.V."/>
            <person name="Manteca A."/>
            <person name="Ramos J.L."/>
            <person name="Gallego J.R."/>
            <person name="Llorente I."/>
            <person name="Martins Dos Santos V.A."/>
            <person name="Jensen O.N."/>
            <person name="Pelaez A.I."/>
            <person name="Sanchez J."/>
            <person name="Ferrer M."/>
        </authorList>
    </citation>
    <scope>NUCLEOTIDE SEQUENCE</scope>
</reference>
<sequence>MLQKPLNVPITNTDHLPQFPNNIATFQLTAPTNVGSATVKGVGIVGQYMFLHLLPAPFDGLGITANATFLSTNAGINSVGASASGTQQFGLTGLGNLQNVTLIYQKYGMSVRVAYSRRGSHIVAIGDGVNALAPIYEKAYSELDAQVSYRVDKDVTVALSGANLTDSVIQQYDTRPDEFYNLVNYGTRYELSVSASLQ</sequence>
<name>T0ZH75_9ZZZZ</name>
<evidence type="ECO:0000259" key="4">
    <source>
        <dbReference type="Pfam" id="PF00593"/>
    </source>
</evidence>
<evidence type="ECO:0000256" key="1">
    <source>
        <dbReference type="ARBA" id="ARBA00004442"/>
    </source>
</evidence>
<keyword evidence="5" id="KW-0675">Receptor</keyword>
<evidence type="ECO:0000313" key="5">
    <source>
        <dbReference type="EMBL" id="EQD43777.1"/>
    </source>
</evidence>
<reference evidence="5" key="1">
    <citation type="submission" date="2013-08" db="EMBL/GenBank/DDBJ databases">
        <authorList>
            <person name="Mendez C."/>
            <person name="Richter M."/>
            <person name="Ferrer M."/>
            <person name="Sanchez J."/>
        </authorList>
    </citation>
    <scope>NUCLEOTIDE SEQUENCE</scope>
</reference>
<protein>
    <submittedName>
        <fullName evidence="5">TonB-dependent outer membrane receptor</fullName>
    </submittedName>
</protein>
<dbReference type="SUPFAM" id="SSF56935">
    <property type="entry name" value="Porins"/>
    <property type="match status" value="1"/>
</dbReference>
<keyword evidence="2" id="KW-0472">Membrane</keyword>
<dbReference type="Gene3D" id="2.40.170.20">
    <property type="entry name" value="TonB-dependent receptor, beta-barrel domain"/>
    <property type="match status" value="1"/>
</dbReference>
<dbReference type="PANTHER" id="PTHR40980">
    <property type="entry name" value="PLUG DOMAIN-CONTAINING PROTEIN"/>
    <property type="match status" value="1"/>
</dbReference>
<evidence type="ECO:0000256" key="2">
    <source>
        <dbReference type="ARBA" id="ARBA00023136"/>
    </source>
</evidence>
<dbReference type="GO" id="GO:0009279">
    <property type="term" value="C:cell outer membrane"/>
    <property type="evidence" value="ECO:0007669"/>
    <property type="project" value="UniProtKB-SubCell"/>
</dbReference>
<organism evidence="5">
    <name type="scientific">mine drainage metagenome</name>
    <dbReference type="NCBI Taxonomy" id="410659"/>
    <lineage>
        <taxon>unclassified sequences</taxon>
        <taxon>metagenomes</taxon>
        <taxon>ecological metagenomes</taxon>
    </lineage>
</organism>
<dbReference type="EMBL" id="AUZX01011378">
    <property type="protein sequence ID" value="EQD43777.1"/>
    <property type="molecule type" value="Genomic_DNA"/>
</dbReference>
<feature type="domain" description="TonB-dependent receptor-like beta-barrel" evidence="4">
    <location>
        <begin position="23"/>
        <end position="164"/>
    </location>
</feature>
<dbReference type="AlphaFoldDB" id="T0ZH75"/>
<comment type="caution">
    <text evidence="5">The sequence shown here is derived from an EMBL/GenBank/DDBJ whole genome shotgun (WGS) entry which is preliminary data.</text>
</comment>
<dbReference type="InterPro" id="IPR036942">
    <property type="entry name" value="Beta-barrel_TonB_sf"/>
</dbReference>
<dbReference type="InterPro" id="IPR000531">
    <property type="entry name" value="Beta-barrel_TonB"/>
</dbReference>
<gene>
    <name evidence="5" type="ORF">B1A_15509</name>
</gene>
<dbReference type="PANTHER" id="PTHR40980:SF3">
    <property type="entry name" value="TONB-DEPENDENT RECEPTOR-LIKE BETA-BARREL DOMAIN-CONTAINING PROTEIN"/>
    <property type="match status" value="1"/>
</dbReference>
<dbReference type="Pfam" id="PF00593">
    <property type="entry name" value="TonB_dep_Rec_b-barrel"/>
    <property type="match status" value="1"/>
</dbReference>
<keyword evidence="3" id="KW-0998">Cell outer membrane</keyword>
<proteinExistence type="predicted"/>
<accession>T0ZH75</accession>